<keyword evidence="3" id="KW-1185">Reference proteome</keyword>
<evidence type="ECO:0000313" key="2">
    <source>
        <dbReference type="EMBL" id="KAK3338439.1"/>
    </source>
</evidence>
<comment type="caution">
    <text evidence="2">The sequence shown here is derived from an EMBL/GenBank/DDBJ whole genome shotgun (WGS) entry which is preliminary data.</text>
</comment>
<reference evidence="2" key="1">
    <citation type="journal article" date="2023" name="Mol. Phylogenet. Evol.">
        <title>Genome-scale phylogeny and comparative genomics of the fungal order Sordariales.</title>
        <authorList>
            <person name="Hensen N."/>
            <person name="Bonometti L."/>
            <person name="Westerberg I."/>
            <person name="Brannstrom I.O."/>
            <person name="Guillou S."/>
            <person name="Cros-Aarteil S."/>
            <person name="Calhoun S."/>
            <person name="Haridas S."/>
            <person name="Kuo A."/>
            <person name="Mondo S."/>
            <person name="Pangilinan J."/>
            <person name="Riley R."/>
            <person name="LaButti K."/>
            <person name="Andreopoulos B."/>
            <person name="Lipzen A."/>
            <person name="Chen C."/>
            <person name="Yan M."/>
            <person name="Daum C."/>
            <person name="Ng V."/>
            <person name="Clum A."/>
            <person name="Steindorff A."/>
            <person name="Ohm R.A."/>
            <person name="Martin F."/>
            <person name="Silar P."/>
            <person name="Natvig D.O."/>
            <person name="Lalanne C."/>
            <person name="Gautier V."/>
            <person name="Ament-Velasquez S.L."/>
            <person name="Kruys A."/>
            <person name="Hutchinson M.I."/>
            <person name="Powell A.J."/>
            <person name="Barry K."/>
            <person name="Miller A.N."/>
            <person name="Grigoriev I.V."/>
            <person name="Debuchy R."/>
            <person name="Gladieux P."/>
            <person name="Hiltunen Thoren M."/>
            <person name="Johannesson H."/>
        </authorList>
    </citation>
    <scope>NUCLEOTIDE SEQUENCE</scope>
    <source>
        <strain evidence="2">CBS 560.94</strain>
    </source>
</reference>
<dbReference type="PANTHER" id="PTHR35910:SF1">
    <property type="entry name" value="2EXR DOMAIN-CONTAINING PROTEIN"/>
    <property type="match status" value="1"/>
</dbReference>
<dbReference type="AlphaFoldDB" id="A0AAE0J7S3"/>
<dbReference type="InterPro" id="IPR045518">
    <property type="entry name" value="2EXR"/>
</dbReference>
<proteinExistence type="predicted"/>
<evidence type="ECO:0000313" key="3">
    <source>
        <dbReference type="Proteomes" id="UP001278500"/>
    </source>
</evidence>
<gene>
    <name evidence="2" type="ORF">B0H65DRAFT_323191</name>
</gene>
<accession>A0AAE0J7S3</accession>
<dbReference type="GeneID" id="87860592"/>
<organism evidence="2 3">
    <name type="scientific">Neurospora tetraspora</name>
    <dbReference type="NCBI Taxonomy" id="94610"/>
    <lineage>
        <taxon>Eukaryota</taxon>
        <taxon>Fungi</taxon>
        <taxon>Dikarya</taxon>
        <taxon>Ascomycota</taxon>
        <taxon>Pezizomycotina</taxon>
        <taxon>Sordariomycetes</taxon>
        <taxon>Sordariomycetidae</taxon>
        <taxon>Sordariales</taxon>
        <taxon>Sordariaceae</taxon>
        <taxon>Neurospora</taxon>
    </lineage>
</organism>
<feature type="domain" description="2EXR" evidence="1">
    <location>
        <begin position="8"/>
        <end position="101"/>
    </location>
</feature>
<protein>
    <recommendedName>
        <fullName evidence="1">2EXR domain-containing protein</fullName>
    </recommendedName>
</protein>
<dbReference type="EMBL" id="JAUEPP010000008">
    <property type="protein sequence ID" value="KAK3338439.1"/>
    <property type="molecule type" value="Genomic_DNA"/>
</dbReference>
<dbReference type="PANTHER" id="PTHR35910">
    <property type="entry name" value="2EXR DOMAIN-CONTAINING PROTEIN"/>
    <property type="match status" value="1"/>
</dbReference>
<dbReference type="Pfam" id="PF20150">
    <property type="entry name" value="2EXR"/>
    <property type="match status" value="1"/>
</dbReference>
<name>A0AAE0J7S3_9PEZI</name>
<sequence length="216" mass="25147">MANGGRTFHPFPRLPAELRLQVWEQSLDYRREVDVRVKSRGLSKKLFDVKILSRTPTPTILHTCQEGRYSRLYQQAFSDIPRQTVENERSYVWVNWDCDTIKIGKTDFVWYSRGRSWASIQYLHFSTYSLLNWDVEALKRCVSLKRVVVICKSGRYSWRRAFPGCPTSCNIELTAGVGPDGIQNLDGDEDTLVDKACDDRHEEWSVEITPRFFRGS</sequence>
<evidence type="ECO:0000259" key="1">
    <source>
        <dbReference type="Pfam" id="PF20150"/>
    </source>
</evidence>
<dbReference type="RefSeq" id="XP_062677890.1">
    <property type="nucleotide sequence ID" value="XM_062823438.1"/>
</dbReference>
<dbReference type="Proteomes" id="UP001278500">
    <property type="component" value="Unassembled WGS sequence"/>
</dbReference>
<reference evidence="2" key="2">
    <citation type="submission" date="2023-06" db="EMBL/GenBank/DDBJ databases">
        <authorList>
            <consortium name="Lawrence Berkeley National Laboratory"/>
            <person name="Haridas S."/>
            <person name="Hensen N."/>
            <person name="Bonometti L."/>
            <person name="Westerberg I."/>
            <person name="Brannstrom I.O."/>
            <person name="Guillou S."/>
            <person name="Cros-Aarteil S."/>
            <person name="Calhoun S."/>
            <person name="Kuo A."/>
            <person name="Mondo S."/>
            <person name="Pangilinan J."/>
            <person name="Riley R."/>
            <person name="Labutti K."/>
            <person name="Andreopoulos B."/>
            <person name="Lipzen A."/>
            <person name="Chen C."/>
            <person name="Yanf M."/>
            <person name="Daum C."/>
            <person name="Ng V."/>
            <person name="Clum A."/>
            <person name="Steindorff A."/>
            <person name="Ohm R."/>
            <person name="Martin F."/>
            <person name="Silar P."/>
            <person name="Natvig D."/>
            <person name="Lalanne C."/>
            <person name="Gautier V."/>
            <person name="Ament-Velasquez S.L."/>
            <person name="Kruys A."/>
            <person name="Hutchinson M.I."/>
            <person name="Powell A.J."/>
            <person name="Barry K."/>
            <person name="Miller A.N."/>
            <person name="Grigoriev I.V."/>
            <person name="Debuchy R."/>
            <person name="Gladieux P."/>
            <person name="Thoren M.H."/>
            <person name="Johannesson H."/>
        </authorList>
    </citation>
    <scope>NUCLEOTIDE SEQUENCE</scope>
    <source>
        <strain evidence="2">CBS 560.94</strain>
    </source>
</reference>